<evidence type="ECO:0000256" key="5">
    <source>
        <dbReference type="ARBA" id="ARBA00022857"/>
    </source>
</evidence>
<evidence type="ECO:0000256" key="1">
    <source>
        <dbReference type="ARBA" id="ARBA00005855"/>
    </source>
</evidence>
<evidence type="ECO:0008006" key="10">
    <source>
        <dbReference type="Google" id="ProtNLM"/>
    </source>
</evidence>
<feature type="transmembrane region" description="Helical" evidence="7">
    <location>
        <begin position="6"/>
        <end position="25"/>
    </location>
</feature>
<keyword evidence="2" id="KW-0285">Flavoprotein</keyword>
<evidence type="ECO:0000256" key="3">
    <source>
        <dbReference type="ARBA" id="ARBA00022729"/>
    </source>
</evidence>
<dbReference type="Gene3D" id="3.50.50.60">
    <property type="entry name" value="FAD/NAD(P)-binding domain"/>
    <property type="match status" value="1"/>
</dbReference>
<accession>A0A7R9AC16</accession>
<organism evidence="8">
    <name type="scientific">Darwinula stevensoni</name>
    <dbReference type="NCBI Taxonomy" id="69355"/>
    <lineage>
        <taxon>Eukaryota</taxon>
        <taxon>Metazoa</taxon>
        <taxon>Ecdysozoa</taxon>
        <taxon>Arthropoda</taxon>
        <taxon>Crustacea</taxon>
        <taxon>Oligostraca</taxon>
        <taxon>Ostracoda</taxon>
        <taxon>Podocopa</taxon>
        <taxon>Podocopida</taxon>
        <taxon>Darwinulocopina</taxon>
        <taxon>Darwinuloidea</taxon>
        <taxon>Darwinulidae</taxon>
        <taxon>Darwinula</taxon>
    </lineage>
</organism>
<keyword evidence="3" id="KW-0732">Signal</keyword>
<dbReference type="PANTHER" id="PTHR46091">
    <property type="entry name" value="BLR7054 PROTEIN"/>
    <property type="match status" value="1"/>
</dbReference>
<gene>
    <name evidence="8" type="ORF">DSTB1V02_LOCUS10893</name>
</gene>
<dbReference type="Proteomes" id="UP000677054">
    <property type="component" value="Unassembled WGS sequence"/>
</dbReference>
<dbReference type="AlphaFoldDB" id="A0A7R9AC16"/>
<keyword evidence="7" id="KW-0812">Transmembrane</keyword>
<keyword evidence="7" id="KW-1133">Transmembrane helix</keyword>
<dbReference type="EMBL" id="LR902815">
    <property type="protein sequence ID" value="CAD7251126.1"/>
    <property type="molecule type" value="Genomic_DNA"/>
</dbReference>
<keyword evidence="4" id="KW-0274">FAD</keyword>
<evidence type="ECO:0000256" key="4">
    <source>
        <dbReference type="ARBA" id="ARBA00022827"/>
    </source>
</evidence>
<reference evidence="8" key="1">
    <citation type="submission" date="2020-11" db="EMBL/GenBank/DDBJ databases">
        <authorList>
            <person name="Tran Van P."/>
        </authorList>
    </citation>
    <scope>NUCLEOTIDE SEQUENCE</scope>
</reference>
<protein>
    <recommendedName>
        <fullName evidence="10">All-trans-retinol 13,14-reductase</fullName>
    </recommendedName>
</protein>
<keyword evidence="5" id="KW-0521">NADP</keyword>
<keyword evidence="6" id="KW-0520">NAD</keyword>
<evidence type="ECO:0000313" key="9">
    <source>
        <dbReference type="Proteomes" id="UP000677054"/>
    </source>
</evidence>
<comment type="similarity">
    <text evidence="1">Belongs to the carotenoid/retinoid oxidoreductase family. CrtISO subfamily.</text>
</comment>
<evidence type="ECO:0000256" key="7">
    <source>
        <dbReference type="SAM" id="Phobius"/>
    </source>
</evidence>
<evidence type="ECO:0000256" key="2">
    <source>
        <dbReference type="ARBA" id="ARBA00022630"/>
    </source>
</evidence>
<sequence length="151" mass="16503">MLDSWSLALGGLVLILFKILQSLLFRKKRSDRPIFSLADVRPPAPHVADQKLRDKVLKQGFSSEKVPRDLDAIVIGSGIGGLSAAALLAKAGKKVLVLEQHDQVPGCLGDHHDVNFANFDHLGTRQGRQGKPGLLTKIPRRHFPIQLGSIH</sequence>
<keyword evidence="9" id="KW-1185">Reference proteome</keyword>
<dbReference type="Pfam" id="PF13450">
    <property type="entry name" value="NAD_binding_8"/>
    <property type="match status" value="1"/>
</dbReference>
<name>A0A7R9AC16_9CRUS</name>
<evidence type="ECO:0000256" key="6">
    <source>
        <dbReference type="ARBA" id="ARBA00023027"/>
    </source>
</evidence>
<dbReference type="EMBL" id="CAJPEV010003298">
    <property type="protein sequence ID" value="CAG0899453.1"/>
    <property type="molecule type" value="Genomic_DNA"/>
</dbReference>
<keyword evidence="7" id="KW-0472">Membrane</keyword>
<dbReference type="PANTHER" id="PTHR46091:SF2">
    <property type="entry name" value="AMINE OXIDASE DOMAIN-CONTAINING PROTEIN"/>
    <property type="match status" value="1"/>
</dbReference>
<dbReference type="SUPFAM" id="SSF51905">
    <property type="entry name" value="FAD/NAD(P)-binding domain"/>
    <property type="match status" value="1"/>
</dbReference>
<dbReference type="InterPro" id="IPR036188">
    <property type="entry name" value="FAD/NAD-bd_sf"/>
</dbReference>
<evidence type="ECO:0000313" key="8">
    <source>
        <dbReference type="EMBL" id="CAD7251126.1"/>
    </source>
</evidence>
<proteinExistence type="inferred from homology"/>
<dbReference type="InterPro" id="IPR052206">
    <property type="entry name" value="Retinol_saturase"/>
</dbReference>